<name>A0AAE0KA78_9PEZI</name>
<keyword evidence="1" id="KW-1133">Transmembrane helix</keyword>
<dbReference type="Proteomes" id="UP001287356">
    <property type="component" value="Unassembled WGS sequence"/>
</dbReference>
<dbReference type="EMBL" id="JAULSN010000004">
    <property type="protein sequence ID" value="KAK3372906.1"/>
    <property type="molecule type" value="Genomic_DNA"/>
</dbReference>
<keyword evidence="3" id="KW-1185">Reference proteome</keyword>
<keyword evidence="1" id="KW-0812">Transmembrane</keyword>
<proteinExistence type="predicted"/>
<reference evidence="2" key="2">
    <citation type="submission" date="2023-06" db="EMBL/GenBank/DDBJ databases">
        <authorList>
            <consortium name="Lawrence Berkeley National Laboratory"/>
            <person name="Haridas S."/>
            <person name="Hensen N."/>
            <person name="Bonometti L."/>
            <person name="Westerberg I."/>
            <person name="Brannstrom I.O."/>
            <person name="Guillou S."/>
            <person name="Cros-Aarteil S."/>
            <person name="Calhoun S."/>
            <person name="Kuo A."/>
            <person name="Mondo S."/>
            <person name="Pangilinan J."/>
            <person name="Riley R."/>
            <person name="Labutti K."/>
            <person name="Andreopoulos B."/>
            <person name="Lipzen A."/>
            <person name="Chen C."/>
            <person name="Yanf M."/>
            <person name="Daum C."/>
            <person name="Ng V."/>
            <person name="Clum A."/>
            <person name="Steindorff A."/>
            <person name="Ohm R."/>
            <person name="Martin F."/>
            <person name="Silar P."/>
            <person name="Natvig D."/>
            <person name="Lalanne C."/>
            <person name="Gautier V."/>
            <person name="Ament-Velasquez S.L."/>
            <person name="Kruys A."/>
            <person name="Hutchinson M.I."/>
            <person name="Powell A.J."/>
            <person name="Barry K."/>
            <person name="Miller A.N."/>
            <person name="Grigoriev I.V."/>
            <person name="Debuchy R."/>
            <person name="Gladieux P."/>
            <person name="Thoren M.H."/>
            <person name="Johannesson H."/>
        </authorList>
    </citation>
    <scope>NUCLEOTIDE SEQUENCE</scope>
    <source>
        <strain evidence="2">CBS 958.72</strain>
    </source>
</reference>
<organism evidence="2 3">
    <name type="scientific">Lasiosphaeria ovina</name>
    <dbReference type="NCBI Taxonomy" id="92902"/>
    <lineage>
        <taxon>Eukaryota</taxon>
        <taxon>Fungi</taxon>
        <taxon>Dikarya</taxon>
        <taxon>Ascomycota</taxon>
        <taxon>Pezizomycotina</taxon>
        <taxon>Sordariomycetes</taxon>
        <taxon>Sordariomycetidae</taxon>
        <taxon>Sordariales</taxon>
        <taxon>Lasiosphaeriaceae</taxon>
        <taxon>Lasiosphaeria</taxon>
    </lineage>
</organism>
<sequence>MARPLRDASCKICLDLAFLNNPRDSSNFLICPLRNIAESAEIESCTICSSLWKGIAHFSPDISKSDDDLEVFIEPWFGGPLTLSVHSTSEDKEIVVLQFFTEATARYSLLAPNSFIFFFFLFALSNIFAFHHVPSKPHLIPLYYFPRVMSIYSDPLISSSPCWFWLF</sequence>
<evidence type="ECO:0000313" key="3">
    <source>
        <dbReference type="Proteomes" id="UP001287356"/>
    </source>
</evidence>
<dbReference type="AlphaFoldDB" id="A0AAE0KA78"/>
<accession>A0AAE0KA78</accession>
<protein>
    <submittedName>
        <fullName evidence="2">Uncharacterized protein</fullName>
    </submittedName>
</protein>
<keyword evidence="1" id="KW-0472">Membrane</keyword>
<gene>
    <name evidence="2" type="ORF">B0T24DRAFT_247501</name>
</gene>
<evidence type="ECO:0000313" key="2">
    <source>
        <dbReference type="EMBL" id="KAK3372906.1"/>
    </source>
</evidence>
<reference evidence="2" key="1">
    <citation type="journal article" date="2023" name="Mol. Phylogenet. Evol.">
        <title>Genome-scale phylogeny and comparative genomics of the fungal order Sordariales.</title>
        <authorList>
            <person name="Hensen N."/>
            <person name="Bonometti L."/>
            <person name="Westerberg I."/>
            <person name="Brannstrom I.O."/>
            <person name="Guillou S."/>
            <person name="Cros-Aarteil S."/>
            <person name="Calhoun S."/>
            <person name="Haridas S."/>
            <person name="Kuo A."/>
            <person name="Mondo S."/>
            <person name="Pangilinan J."/>
            <person name="Riley R."/>
            <person name="LaButti K."/>
            <person name="Andreopoulos B."/>
            <person name="Lipzen A."/>
            <person name="Chen C."/>
            <person name="Yan M."/>
            <person name="Daum C."/>
            <person name="Ng V."/>
            <person name="Clum A."/>
            <person name="Steindorff A."/>
            <person name="Ohm R.A."/>
            <person name="Martin F."/>
            <person name="Silar P."/>
            <person name="Natvig D.O."/>
            <person name="Lalanne C."/>
            <person name="Gautier V."/>
            <person name="Ament-Velasquez S.L."/>
            <person name="Kruys A."/>
            <person name="Hutchinson M.I."/>
            <person name="Powell A.J."/>
            <person name="Barry K."/>
            <person name="Miller A.N."/>
            <person name="Grigoriev I.V."/>
            <person name="Debuchy R."/>
            <person name="Gladieux P."/>
            <person name="Hiltunen Thoren M."/>
            <person name="Johannesson H."/>
        </authorList>
    </citation>
    <scope>NUCLEOTIDE SEQUENCE</scope>
    <source>
        <strain evidence="2">CBS 958.72</strain>
    </source>
</reference>
<comment type="caution">
    <text evidence="2">The sequence shown here is derived from an EMBL/GenBank/DDBJ whole genome shotgun (WGS) entry which is preliminary data.</text>
</comment>
<evidence type="ECO:0000256" key="1">
    <source>
        <dbReference type="SAM" id="Phobius"/>
    </source>
</evidence>
<feature type="transmembrane region" description="Helical" evidence="1">
    <location>
        <begin position="115"/>
        <end position="133"/>
    </location>
</feature>